<evidence type="ECO:0000259" key="2">
    <source>
        <dbReference type="PROSITE" id="PS51071"/>
    </source>
</evidence>
<keyword evidence="4" id="KW-1185">Reference proteome</keyword>
<dbReference type="PANTHER" id="PTHR30514:SF1">
    <property type="entry name" value="HTH-TYPE TRANSCRIPTIONAL REGULATOR HEXR-RELATED"/>
    <property type="match status" value="1"/>
</dbReference>
<feature type="region of interest" description="Disordered" evidence="1">
    <location>
        <begin position="528"/>
        <end position="549"/>
    </location>
</feature>
<evidence type="ECO:0000256" key="1">
    <source>
        <dbReference type="SAM" id="MobiDB-lite"/>
    </source>
</evidence>
<reference evidence="4" key="1">
    <citation type="journal article" date="2019" name="Int. J. Syst. Evol. Microbiol.">
        <title>The Global Catalogue of Microorganisms (GCM) 10K type strain sequencing project: providing services to taxonomists for standard genome sequencing and annotation.</title>
        <authorList>
            <consortium name="The Broad Institute Genomics Platform"/>
            <consortium name="The Broad Institute Genome Sequencing Center for Infectious Disease"/>
            <person name="Wu L."/>
            <person name="Ma J."/>
        </authorList>
    </citation>
    <scope>NUCLEOTIDE SEQUENCE [LARGE SCALE GENOMIC DNA]</scope>
    <source>
        <strain evidence="4">JCM 18304</strain>
    </source>
</reference>
<dbReference type="InterPro" id="IPR046348">
    <property type="entry name" value="SIS_dom_sf"/>
</dbReference>
<dbReference type="InterPro" id="IPR009057">
    <property type="entry name" value="Homeodomain-like_sf"/>
</dbReference>
<evidence type="ECO:0000313" key="3">
    <source>
        <dbReference type="EMBL" id="GAA5198091.1"/>
    </source>
</evidence>
<dbReference type="Gene3D" id="3.40.50.10490">
    <property type="entry name" value="Glucose-6-phosphate isomerase like protein, domain 1"/>
    <property type="match status" value="1"/>
</dbReference>
<organism evidence="3 4">
    <name type="scientific">Rugosimonospora acidiphila</name>
    <dbReference type="NCBI Taxonomy" id="556531"/>
    <lineage>
        <taxon>Bacteria</taxon>
        <taxon>Bacillati</taxon>
        <taxon>Actinomycetota</taxon>
        <taxon>Actinomycetes</taxon>
        <taxon>Micromonosporales</taxon>
        <taxon>Micromonosporaceae</taxon>
        <taxon>Rugosimonospora</taxon>
    </lineage>
</organism>
<dbReference type="PROSITE" id="PS51071">
    <property type="entry name" value="HTH_RPIR"/>
    <property type="match status" value="1"/>
</dbReference>
<dbReference type="InterPro" id="IPR036388">
    <property type="entry name" value="WH-like_DNA-bd_sf"/>
</dbReference>
<proteinExistence type="predicted"/>
<accession>A0ABP9SLQ2</accession>
<feature type="compositionally biased region" description="Basic residues" evidence="1">
    <location>
        <begin position="536"/>
        <end position="549"/>
    </location>
</feature>
<comment type="caution">
    <text evidence="3">The sequence shown here is derived from an EMBL/GenBank/DDBJ whole genome shotgun (WGS) entry which is preliminary data.</text>
</comment>
<dbReference type="SUPFAM" id="SSF53697">
    <property type="entry name" value="SIS domain"/>
    <property type="match status" value="1"/>
</dbReference>
<dbReference type="Gene3D" id="1.10.10.10">
    <property type="entry name" value="Winged helix-like DNA-binding domain superfamily/Winged helix DNA-binding domain"/>
    <property type="match status" value="1"/>
</dbReference>
<sequence length="549" mass="57830">MLQSMALLEQAPSPGTRAAALDRIRASLDSLSPSERRVAERVLADPAQVIALAINEFAALCDVAQPTVSRFSRSVGFPSYVALRLGVAADFAADGAAATGGSTDPFAAVAGGLRSDATASEVAKAVRHASRVEVWASPVFAAAASLLAARLARLDVPASATVVPEYCAQRAAALPTGAVVILLGGAGDEEAWLEPINLARAASARIVYVALRSASRLLKLADMFIPLPGTAAVELTGPLLAETLAELVRDISFYAGPPGPASPWRGWPHRRQLLLSTSGAPIPAILLSQPQPAKTPSLVIFYSYVGARKEELAPPQGAGDYVSPYFVSALLNAGHNVLLPDPPGHGERKWVWQDTNELFRAGLLDEGPDYLEQVTTETPELIDAALALGVVSSPAQIAVAGQSGGGMQTLLKLAADPRIGCAVAVMPICDITLLSSFADLGERRRTIAGGPSPRMGNQLAPRPLLLISGGQDIVAPASHIESFHEGVAPAYRRAGAEDNLRYLRLDDVAHRFDGRQVDAMLEWLDRHLSPTSPASKPRRRTTTKARAAR</sequence>
<dbReference type="Gene3D" id="3.40.50.1820">
    <property type="entry name" value="alpha/beta hydrolase"/>
    <property type="match status" value="1"/>
</dbReference>
<gene>
    <name evidence="3" type="ORF">GCM10023322_70700</name>
</gene>
<dbReference type="SUPFAM" id="SSF46689">
    <property type="entry name" value="Homeodomain-like"/>
    <property type="match status" value="1"/>
</dbReference>
<dbReference type="PANTHER" id="PTHR30514">
    <property type="entry name" value="GLUCOKINASE"/>
    <property type="match status" value="1"/>
</dbReference>
<dbReference type="InterPro" id="IPR047640">
    <property type="entry name" value="RpiR-like"/>
</dbReference>
<name>A0ABP9SLQ2_9ACTN</name>
<protein>
    <recommendedName>
        <fullName evidence="2">HTH rpiR-type domain-containing protein</fullName>
    </recommendedName>
</protein>
<dbReference type="InterPro" id="IPR029058">
    <property type="entry name" value="AB_hydrolase_fold"/>
</dbReference>
<dbReference type="SUPFAM" id="SSF53474">
    <property type="entry name" value="alpha/beta-Hydrolases"/>
    <property type="match status" value="1"/>
</dbReference>
<dbReference type="InterPro" id="IPR000281">
    <property type="entry name" value="HTH_RpiR"/>
</dbReference>
<dbReference type="Proteomes" id="UP001501570">
    <property type="component" value="Unassembled WGS sequence"/>
</dbReference>
<dbReference type="EMBL" id="BAABJQ010000032">
    <property type="protein sequence ID" value="GAA5198091.1"/>
    <property type="molecule type" value="Genomic_DNA"/>
</dbReference>
<evidence type="ECO:0000313" key="4">
    <source>
        <dbReference type="Proteomes" id="UP001501570"/>
    </source>
</evidence>
<feature type="domain" description="HTH rpiR-type" evidence="2">
    <location>
        <begin position="18"/>
        <end position="94"/>
    </location>
</feature>
<dbReference type="Pfam" id="PF01418">
    <property type="entry name" value="HTH_6"/>
    <property type="match status" value="1"/>
</dbReference>